<dbReference type="GO" id="GO:0005524">
    <property type="term" value="F:ATP binding"/>
    <property type="evidence" value="ECO:0007669"/>
    <property type="project" value="UniProtKB-KW"/>
</dbReference>
<dbReference type="InterPro" id="IPR052511">
    <property type="entry name" value="ATP-dep_Helicase"/>
</dbReference>
<dbReference type="PANTHER" id="PTHR47962">
    <property type="entry name" value="ATP-DEPENDENT HELICASE LHR-RELATED-RELATED"/>
    <property type="match status" value="1"/>
</dbReference>
<name>A0A0W0ZE12_9GAMM</name>
<dbReference type="InterPro" id="IPR013701">
    <property type="entry name" value="Lhr-like_DEAD/DEAH_assoc"/>
</dbReference>
<dbReference type="Pfam" id="PF23234">
    <property type="entry name" value="WHD_4th_Lhr"/>
    <property type="match status" value="1"/>
</dbReference>
<keyword evidence="3" id="KW-0378">Hydrolase</keyword>
<dbReference type="CDD" id="cd18796">
    <property type="entry name" value="SF2_C_LHR"/>
    <property type="match status" value="1"/>
</dbReference>
<dbReference type="GO" id="GO:0004386">
    <property type="term" value="F:helicase activity"/>
    <property type="evidence" value="ECO:0007669"/>
    <property type="project" value="UniProtKB-KW"/>
</dbReference>
<dbReference type="InterPro" id="IPR011545">
    <property type="entry name" value="DEAD/DEAH_box_helicase_dom"/>
</dbReference>
<dbReference type="PATRIC" id="fig|947033.5.peg.3484"/>
<dbReference type="STRING" id="947033.Lste_3276"/>
<dbReference type="SMART" id="SM00490">
    <property type="entry name" value="HELICc"/>
    <property type="match status" value="1"/>
</dbReference>
<protein>
    <submittedName>
        <fullName evidence="11">Helicase, DEAD/DEAH box family</fullName>
    </submittedName>
</protein>
<dbReference type="GO" id="GO:0016887">
    <property type="term" value="F:ATP hydrolysis activity"/>
    <property type="evidence" value="ECO:0007669"/>
    <property type="project" value="TreeGrafter"/>
</dbReference>
<dbReference type="InterPro" id="IPR014001">
    <property type="entry name" value="Helicase_ATP-bd"/>
</dbReference>
<organism evidence="11 12">
    <name type="scientific">Legionella steelei</name>
    <dbReference type="NCBI Taxonomy" id="947033"/>
    <lineage>
        <taxon>Bacteria</taxon>
        <taxon>Pseudomonadati</taxon>
        <taxon>Pseudomonadota</taxon>
        <taxon>Gammaproteobacteria</taxon>
        <taxon>Legionellales</taxon>
        <taxon>Legionellaceae</taxon>
        <taxon>Legionella</taxon>
    </lineage>
</organism>
<comment type="caution">
    <text evidence="11">The sequence shown here is derived from an EMBL/GenBank/DDBJ whole genome shotgun (WGS) entry which is preliminary data.</text>
</comment>
<sequence>MNATTYQSLAWAHQLVQDWFRQKVGKPTEPQEQGWPFILSGNDTLISSPTGSGKTLAAFLACLDGLVRKAISGRLEDRTEVLYVSPLKALSNDVQKNLLVPLQEITKLAKERGIYLPEIRVAVRTGDTPTSERQKMLKQPPHILITTPESFYILLTAEKSRLNLADIHTVIVDEIHALANNKRGTHLLLSLERLEALTIKPFIRIGLSATQKPLEKVAHFLTGAKKTKVKLVDIGHTRQLDLQVVVPESELAAVASNEMWDELYEKIAAYAEENRSTLVFVNTRKLAERVAHHLEQRLGEHKVLAHHGSLSRKLRLEAETKLKNGELQVLVATASLELGIDIGSIDLVCQIGSPRAIATALQRIGRAGHWHAAISKGRIFATTRDELLECAALVYAIRQGDLDQLIIPQEPLDILAQQIVAACATQDWDEKVLFHTFKNAYPYHHLTWEQFDELLTMLSEGVSGARGRYGAYIHRDQVNHIIKARRGSRLAAITSGGAIPDNALFTVIAMPDNAMVGTLDEDFAVESNRGDIFLLGTSSWKILRIENGRVLVEDAHGAPPSVPFWLGEAPARSMELSLQVSQMREKISELLPEKSPQIVDTKHYPEIKAAIHWLVSQCGLDHSAAEQLLEYVRLGRQILGAVPTQKTVIAERFFDESGGMQLIIHAPFGARINKAWGLALRKKFCRSFNFELQAAATDNGLNISLAEQHSFPLSDVFHFLHTNTLKEVVTQAVLQSPLLGVRFRAVASRSLSLLRFRGGKKTPPNIQRMLADDLLAAVFPDAAACQDNLGGRDVALPEHPLIEETMKDILTEALDLDGLTQVIHAIESKNITCIAVDTPVPSVFSHEILNANPYAFLDDAPLEERRSRAVEMRRVLPEAMLEEVGKLDPKAVTEVQEQAWPDIRSADELHDVLQTVIVFPEAMHISEYQATLPIWKQYFIELQQEGRAVLATVMGKKYYVPAEKKKTFHCIFPQALFANEMVDIEEEPCTQDEGILKSLRGWLAHTGPITQKTLTHCLQLPSIDVEHALLKLEASGYLLRGNFRAEYAGEVEWCERRLLARIHRYTTESLRKQIKPVTRAQFMAWLLRWQHVATGNQMRGESGLLEVIKQLQGFELAANAWESDIFPARVHDYDLLMLDKLCMSGLVGWGRVSPHPSVAVVEETKKIRRLSPTRNAPITFFVREEADWIPPHALVDNIEEVESLSHPARNIYRFLQKYGASFYADIVRGTGNLKIEVENGLWELVAAGMVTADSFDNVRTLMSTKRKYSSRHRRRPLFPLSTGRWSLLHVHAQTDQEKRIEAACWMLLKRYGVVFRDLLVREKNIPRWRELLIFLRRLELRGEVRGGRFVDGFLGEQFALPYAVDSLRAMRNEELNEVPQTISSVDPLNLVGIVLPGERISAAMRSEIRLIGGQVAAYGA</sequence>
<dbReference type="Pfam" id="PF00270">
    <property type="entry name" value="DEAD"/>
    <property type="match status" value="1"/>
</dbReference>
<dbReference type="SMART" id="SM00487">
    <property type="entry name" value="DEXDc"/>
    <property type="match status" value="1"/>
</dbReference>
<dbReference type="GO" id="GO:0003677">
    <property type="term" value="F:DNA binding"/>
    <property type="evidence" value="ECO:0007669"/>
    <property type="project" value="UniProtKB-KW"/>
</dbReference>
<dbReference type="CDD" id="cd17922">
    <property type="entry name" value="DEXHc_LHR-like"/>
    <property type="match status" value="1"/>
</dbReference>
<keyword evidence="7" id="KW-0234">DNA repair</keyword>
<evidence type="ECO:0000256" key="2">
    <source>
        <dbReference type="ARBA" id="ARBA00022763"/>
    </source>
</evidence>
<evidence type="ECO:0000256" key="6">
    <source>
        <dbReference type="ARBA" id="ARBA00023125"/>
    </source>
</evidence>
<feature type="domain" description="Helicase ATP-binding" evidence="9">
    <location>
        <begin position="35"/>
        <end position="229"/>
    </location>
</feature>
<evidence type="ECO:0000256" key="1">
    <source>
        <dbReference type="ARBA" id="ARBA00022741"/>
    </source>
</evidence>
<dbReference type="Proteomes" id="UP000054926">
    <property type="component" value="Unassembled WGS sequence"/>
</dbReference>
<keyword evidence="8" id="KW-0413">Isomerase</keyword>
<keyword evidence="5" id="KW-0067">ATP-binding</keyword>
<dbReference type="OrthoDB" id="9815222at2"/>
<dbReference type="Gene3D" id="3.40.50.300">
    <property type="entry name" value="P-loop containing nucleotide triphosphate hydrolases"/>
    <property type="match status" value="2"/>
</dbReference>
<evidence type="ECO:0000259" key="9">
    <source>
        <dbReference type="PROSITE" id="PS51192"/>
    </source>
</evidence>
<dbReference type="EMBL" id="LNYY01000021">
    <property type="protein sequence ID" value="KTD67070.1"/>
    <property type="molecule type" value="Genomic_DNA"/>
</dbReference>
<dbReference type="PROSITE" id="PS51194">
    <property type="entry name" value="HELICASE_CTER"/>
    <property type="match status" value="1"/>
</dbReference>
<evidence type="ECO:0000313" key="12">
    <source>
        <dbReference type="Proteomes" id="UP000054926"/>
    </source>
</evidence>
<keyword evidence="4 11" id="KW-0347">Helicase</keyword>
<evidence type="ECO:0000256" key="5">
    <source>
        <dbReference type="ARBA" id="ARBA00022840"/>
    </source>
</evidence>
<dbReference type="Pfam" id="PF23235">
    <property type="entry name" value="WHD_3rd_Lhr"/>
    <property type="match status" value="1"/>
</dbReference>
<evidence type="ECO:0000256" key="8">
    <source>
        <dbReference type="ARBA" id="ARBA00023235"/>
    </source>
</evidence>
<keyword evidence="12" id="KW-1185">Reference proteome</keyword>
<reference evidence="11 12" key="1">
    <citation type="submission" date="2015-11" db="EMBL/GenBank/DDBJ databases">
        <title>Genomic analysis of 38 Legionella species identifies large and diverse effector repertoires.</title>
        <authorList>
            <person name="Burstein D."/>
            <person name="Amaro F."/>
            <person name="Zusman T."/>
            <person name="Lifshitz Z."/>
            <person name="Cohen O."/>
            <person name="Gilbert J.A."/>
            <person name="Pupko T."/>
            <person name="Shuman H.A."/>
            <person name="Segal G."/>
        </authorList>
    </citation>
    <scope>NUCLEOTIDE SEQUENCE [LARGE SCALE GENOMIC DNA]</scope>
    <source>
        <strain evidence="11 12">IMVS3376</strain>
    </source>
</reference>
<evidence type="ECO:0000256" key="4">
    <source>
        <dbReference type="ARBA" id="ARBA00022806"/>
    </source>
</evidence>
<dbReference type="SUPFAM" id="SSF52540">
    <property type="entry name" value="P-loop containing nucleoside triphosphate hydrolases"/>
    <property type="match status" value="1"/>
</dbReference>
<keyword evidence="6" id="KW-0238">DNA-binding</keyword>
<dbReference type="Pfam" id="PF00271">
    <property type="entry name" value="Helicase_C"/>
    <property type="match status" value="1"/>
</dbReference>
<feature type="domain" description="Helicase C-terminal" evidence="10">
    <location>
        <begin position="262"/>
        <end position="413"/>
    </location>
</feature>
<dbReference type="InterPro" id="IPR055368">
    <property type="entry name" value="WH3_Lhr"/>
</dbReference>
<evidence type="ECO:0000256" key="3">
    <source>
        <dbReference type="ARBA" id="ARBA00022801"/>
    </source>
</evidence>
<dbReference type="PANTHER" id="PTHR47962:SF5">
    <property type="entry name" value="ATP-DEPENDENT HELICASE LHR-RELATED"/>
    <property type="match status" value="1"/>
</dbReference>
<evidence type="ECO:0000256" key="7">
    <source>
        <dbReference type="ARBA" id="ARBA00023204"/>
    </source>
</evidence>
<keyword evidence="2" id="KW-0227">DNA damage</keyword>
<dbReference type="InterPro" id="IPR045628">
    <property type="entry name" value="Lhr_WH_dom"/>
</dbReference>
<dbReference type="InterPro" id="IPR055367">
    <property type="entry name" value="WH4_Lhr"/>
</dbReference>
<evidence type="ECO:0000313" key="11">
    <source>
        <dbReference type="EMBL" id="KTD67070.1"/>
    </source>
</evidence>
<dbReference type="InterPro" id="IPR001650">
    <property type="entry name" value="Helicase_C-like"/>
</dbReference>
<keyword evidence="1" id="KW-0547">Nucleotide-binding</keyword>
<accession>A0A0W0ZE12</accession>
<evidence type="ECO:0000259" key="10">
    <source>
        <dbReference type="PROSITE" id="PS51194"/>
    </source>
</evidence>
<dbReference type="Pfam" id="PF08494">
    <property type="entry name" value="DEAD_assoc"/>
    <property type="match status" value="1"/>
</dbReference>
<dbReference type="GO" id="GO:0006281">
    <property type="term" value="P:DNA repair"/>
    <property type="evidence" value="ECO:0007669"/>
    <property type="project" value="UniProtKB-KW"/>
</dbReference>
<proteinExistence type="predicted"/>
<dbReference type="Pfam" id="PF19306">
    <property type="entry name" value="WHD_Lhr"/>
    <property type="match status" value="1"/>
</dbReference>
<dbReference type="PROSITE" id="PS51192">
    <property type="entry name" value="HELICASE_ATP_BIND_1"/>
    <property type="match status" value="1"/>
</dbReference>
<dbReference type="RefSeq" id="WP_058512093.1">
    <property type="nucleotide sequence ID" value="NZ_LNYY01000021.1"/>
</dbReference>
<dbReference type="InterPro" id="IPR027417">
    <property type="entry name" value="P-loop_NTPase"/>
</dbReference>
<gene>
    <name evidence="11" type="ORF">Lste_3276</name>
</gene>